<dbReference type="OrthoDB" id="10664416at2759"/>
<feature type="compositionally biased region" description="Basic and acidic residues" evidence="2">
    <location>
        <begin position="283"/>
        <end position="293"/>
    </location>
</feature>
<feature type="compositionally biased region" description="Acidic residues" evidence="2">
    <location>
        <begin position="269"/>
        <end position="282"/>
    </location>
</feature>
<name>A0A5J4W705_9EUKA</name>
<evidence type="ECO:0000256" key="2">
    <source>
        <dbReference type="SAM" id="MobiDB-lite"/>
    </source>
</evidence>
<feature type="coiled-coil region" evidence="1">
    <location>
        <begin position="134"/>
        <end position="182"/>
    </location>
</feature>
<evidence type="ECO:0000313" key="3">
    <source>
        <dbReference type="EMBL" id="KAA6390505.1"/>
    </source>
</evidence>
<evidence type="ECO:0000313" key="4">
    <source>
        <dbReference type="Proteomes" id="UP000324800"/>
    </source>
</evidence>
<evidence type="ECO:0000256" key="1">
    <source>
        <dbReference type="SAM" id="Coils"/>
    </source>
</evidence>
<keyword evidence="1" id="KW-0175">Coiled coil</keyword>
<comment type="caution">
    <text evidence="3">The sequence shown here is derived from an EMBL/GenBank/DDBJ whole genome shotgun (WGS) entry which is preliminary data.</text>
</comment>
<accession>A0A5J4W705</accession>
<feature type="region of interest" description="Disordered" evidence="2">
    <location>
        <begin position="263"/>
        <end position="293"/>
    </location>
</feature>
<dbReference type="Proteomes" id="UP000324800">
    <property type="component" value="Unassembled WGS sequence"/>
</dbReference>
<feature type="coiled-coil region" evidence="1">
    <location>
        <begin position="33"/>
        <end position="91"/>
    </location>
</feature>
<dbReference type="EMBL" id="SNRW01003196">
    <property type="protein sequence ID" value="KAA6390505.1"/>
    <property type="molecule type" value="Genomic_DNA"/>
</dbReference>
<proteinExistence type="predicted"/>
<sequence>MSTKAKRVSTSINVHSAFALGVNQVFFDLDAQIRDLDVTIERYDEERRYLEDDLRSLQERNSKRATLEKEIEEMRKKNSTLKDRLIRITGELGEYDTADHAVAQIEAVKDKEIRRLRNMVETGTLDVGVFVKSHKAHQKEAENQENLRKRSEQSLVFARAEVAELEGRLEELGKQMSEERQEPYQCITPATELLQLQRVLIRLVNAKLQQEQDLMALDETLENKQKRVEQLAAIRSNDERHAQMVILERGRLENVRKKARELGIPIPQTEEEAINSDDDSDDDNKKGFDFGEKDEVGIEAMSVSSSIISNGAINTDGK</sequence>
<feature type="coiled-coil region" evidence="1">
    <location>
        <begin position="207"/>
        <end position="234"/>
    </location>
</feature>
<gene>
    <name evidence="3" type="ORF">EZS28_013965</name>
</gene>
<reference evidence="3 4" key="1">
    <citation type="submission" date="2019-03" db="EMBL/GenBank/DDBJ databases">
        <title>Single cell metagenomics reveals metabolic interactions within the superorganism composed of flagellate Streblomastix strix and complex community of Bacteroidetes bacteria on its surface.</title>
        <authorList>
            <person name="Treitli S.C."/>
            <person name="Kolisko M."/>
            <person name="Husnik F."/>
            <person name="Keeling P."/>
            <person name="Hampl V."/>
        </authorList>
    </citation>
    <scope>NUCLEOTIDE SEQUENCE [LARGE SCALE GENOMIC DNA]</scope>
    <source>
        <strain evidence="3">ST1C</strain>
    </source>
</reference>
<dbReference type="AlphaFoldDB" id="A0A5J4W705"/>
<protein>
    <submittedName>
        <fullName evidence="3">Uncharacterized protein</fullName>
    </submittedName>
</protein>
<organism evidence="3 4">
    <name type="scientific">Streblomastix strix</name>
    <dbReference type="NCBI Taxonomy" id="222440"/>
    <lineage>
        <taxon>Eukaryota</taxon>
        <taxon>Metamonada</taxon>
        <taxon>Preaxostyla</taxon>
        <taxon>Oxymonadida</taxon>
        <taxon>Streblomastigidae</taxon>
        <taxon>Streblomastix</taxon>
    </lineage>
</organism>